<feature type="region of interest" description="Disordered" evidence="1">
    <location>
        <begin position="397"/>
        <end position="423"/>
    </location>
</feature>
<dbReference type="EMBL" id="AMQN01001908">
    <property type="status" value="NOT_ANNOTATED_CDS"/>
    <property type="molecule type" value="Genomic_DNA"/>
</dbReference>
<dbReference type="AlphaFoldDB" id="R7U1Y9"/>
<feature type="compositionally biased region" description="Polar residues" evidence="1">
    <location>
        <begin position="223"/>
        <end position="235"/>
    </location>
</feature>
<feature type="compositionally biased region" description="Low complexity" evidence="1">
    <location>
        <begin position="726"/>
        <end position="735"/>
    </location>
</feature>
<feature type="compositionally biased region" description="Low complexity" evidence="1">
    <location>
        <begin position="794"/>
        <end position="837"/>
    </location>
</feature>
<feature type="region of interest" description="Disordered" evidence="1">
    <location>
        <begin position="213"/>
        <end position="235"/>
    </location>
</feature>
<evidence type="ECO:0000313" key="4">
    <source>
        <dbReference type="Proteomes" id="UP000014760"/>
    </source>
</evidence>
<feature type="region of interest" description="Disordered" evidence="1">
    <location>
        <begin position="47"/>
        <end position="96"/>
    </location>
</feature>
<feature type="region of interest" description="Disordered" evidence="1">
    <location>
        <begin position="763"/>
        <end position="838"/>
    </location>
</feature>
<gene>
    <name evidence="2" type="ORF">CAPTEDRAFT_210858</name>
</gene>
<keyword evidence="4" id="KW-1185">Reference proteome</keyword>
<reference evidence="4" key="1">
    <citation type="submission" date="2012-12" db="EMBL/GenBank/DDBJ databases">
        <authorList>
            <person name="Hellsten U."/>
            <person name="Grimwood J."/>
            <person name="Chapman J.A."/>
            <person name="Shapiro H."/>
            <person name="Aerts A."/>
            <person name="Otillar R.P."/>
            <person name="Terry A.Y."/>
            <person name="Boore J.L."/>
            <person name="Simakov O."/>
            <person name="Marletaz F."/>
            <person name="Cho S.-J."/>
            <person name="Edsinger-Gonzales E."/>
            <person name="Havlak P."/>
            <person name="Kuo D.-H."/>
            <person name="Larsson T."/>
            <person name="Lv J."/>
            <person name="Arendt D."/>
            <person name="Savage R."/>
            <person name="Osoegawa K."/>
            <person name="de Jong P."/>
            <person name="Lindberg D.R."/>
            <person name="Seaver E.C."/>
            <person name="Weisblat D.A."/>
            <person name="Putnam N.H."/>
            <person name="Grigoriev I.V."/>
            <person name="Rokhsar D.S."/>
        </authorList>
    </citation>
    <scope>NUCLEOTIDE SEQUENCE</scope>
    <source>
        <strain evidence="4">I ESC-2004</strain>
    </source>
</reference>
<feature type="compositionally biased region" description="Polar residues" evidence="1">
    <location>
        <begin position="399"/>
        <end position="408"/>
    </location>
</feature>
<feature type="compositionally biased region" description="Basic and acidic residues" evidence="1">
    <location>
        <begin position="47"/>
        <end position="66"/>
    </location>
</feature>
<accession>R7U1Y9</accession>
<dbReference type="EMBL" id="AMQN01001907">
    <property type="status" value="NOT_ANNOTATED_CDS"/>
    <property type="molecule type" value="Genomic_DNA"/>
</dbReference>
<name>R7U1Y9_CAPTE</name>
<dbReference type="EnsemblMetazoa" id="CapteT210858">
    <property type="protein sequence ID" value="CapteP210858"/>
    <property type="gene ID" value="CapteG210858"/>
</dbReference>
<dbReference type="EMBL" id="KB306459">
    <property type="protein sequence ID" value="ELT99872.1"/>
    <property type="molecule type" value="Genomic_DNA"/>
</dbReference>
<feature type="region of interest" description="Disordered" evidence="1">
    <location>
        <begin position="714"/>
        <end position="746"/>
    </location>
</feature>
<dbReference type="HOGENOM" id="CLU_269088_0_0_1"/>
<evidence type="ECO:0000313" key="2">
    <source>
        <dbReference type="EMBL" id="ELT99872.1"/>
    </source>
</evidence>
<evidence type="ECO:0000256" key="1">
    <source>
        <dbReference type="SAM" id="MobiDB-lite"/>
    </source>
</evidence>
<feature type="compositionally biased region" description="Polar residues" evidence="1">
    <location>
        <begin position="765"/>
        <end position="775"/>
    </location>
</feature>
<sequence length="1217" mass="136417">MDVIAKAKSLAYQSDPEVDEAMKSEALTDELKGAIIELKMVPKIENKSKMPEWKDQPRTERSDLLRRSRSNSSQNMHDTYKKRNSGRTFLYANDDSDTSSSVIPGYGTGFDEDTEIETINQNSWSQRVPVSGGNTENTHIRLSQQSVYSLKEAEKDNGIVVYKPAEPQPERCLSPDTVTENILEGLDDSEVYDGNVTLNRIFSLRRDIVQYRHKDPKRKRSSTTEYTSVPQSQRNSEIVQENVMQETSVPVLQSEVITTEVDICRENQGKTRTKTDPQHEVQSDEDIFGDTCVSSSINVSLEDVLGDVSDSEMDIMTSEALVKRGAQPSVFANKTVERYSPEETFEHVVEDVIGETSDFESDNDLLNEKKTAHLSYDYITRNETSLTSSCEAMVDDNPRSVSSYQTRPSCSEASQDEESDASMSWQAQQGNLFEEYITHTEGLTDSIHSQYTGRPKSELVNEEVSQSNGTYYITETVRTTSTTSSVFTTSQRMSCTEEEEVVKVPLDNERVVITLEPIKICMWLLLLLAFLHSEVNSVFVSDPESCISVHTELRPPPEVGEQELPSTAKEEHQQEIPRHSDGNSICACSQPHTYTFKDDLKPESRPTSEINRANVIQPLEAVASATLRDRLADELDLLLFDLVQTLVRFSDSCLEDIVSSSPVPAHGIGAPTVSVISSHSPDQQAIWENTTNEAIDLIREANLEQEEDNSRLLLTREPSPPHPAPSFLDSDSSSSEEGHSDMDYEDDMDFALGDLKIVYPREQSTKTTVTHQTLSPVRHHQEYTLPPPIRECNLRSLQSSSESHLHNLSSPSLMHSRSVSSHVPLSSGYTRSYTRSSQRPAQVKMQKITCFGIDIQIPMTAQGGTGEDHEEIQTVKLKKSMPKMRDIIVHEDPDSVLQAVSLSGRLDRQVKEFMLERRPGMENIIKDKLKQLLELVDQISHEFRKRETEDSDQDLIAYYIQEMCKQLWSAVTNSIVRKVSRQANDSISMDTLKAIVAMVMDSLMNSFDKAMGSIRERSEYLNQIGLEVPTLQEVLFYDTEPEKTICSDSHDCKDHLLHGGTCPHEKTKARNAGDVTKKSSPDALENMLFGRPKRKKRERKSAQRADVILSTMGGNPGNMDTMLYGGRHQCLLDVLASRLACDVVQSALAALKAQSYKGIAIESLKDEVRDLVRSGFEVLGEESLSVCSDDFVVGDCSQEESFTDTTEEAILVVSLQS</sequence>
<evidence type="ECO:0000313" key="3">
    <source>
        <dbReference type="EnsemblMetazoa" id="CapteP210858"/>
    </source>
</evidence>
<protein>
    <submittedName>
        <fullName evidence="2 3">Uncharacterized protein</fullName>
    </submittedName>
</protein>
<proteinExistence type="predicted"/>
<reference evidence="3" key="3">
    <citation type="submission" date="2015-06" db="UniProtKB">
        <authorList>
            <consortium name="EnsemblMetazoa"/>
        </authorList>
    </citation>
    <scope>IDENTIFICATION</scope>
</reference>
<reference evidence="2 4" key="2">
    <citation type="journal article" date="2013" name="Nature">
        <title>Insights into bilaterian evolution from three spiralian genomes.</title>
        <authorList>
            <person name="Simakov O."/>
            <person name="Marletaz F."/>
            <person name="Cho S.J."/>
            <person name="Edsinger-Gonzales E."/>
            <person name="Havlak P."/>
            <person name="Hellsten U."/>
            <person name="Kuo D.H."/>
            <person name="Larsson T."/>
            <person name="Lv J."/>
            <person name="Arendt D."/>
            <person name="Savage R."/>
            <person name="Osoegawa K."/>
            <person name="de Jong P."/>
            <person name="Grimwood J."/>
            <person name="Chapman J.A."/>
            <person name="Shapiro H."/>
            <person name="Aerts A."/>
            <person name="Otillar R.P."/>
            <person name="Terry A.Y."/>
            <person name="Boore J.L."/>
            <person name="Grigoriev I.V."/>
            <person name="Lindberg D.R."/>
            <person name="Seaver E.C."/>
            <person name="Weisblat D.A."/>
            <person name="Putnam N.H."/>
            <person name="Rokhsar D.S."/>
        </authorList>
    </citation>
    <scope>NUCLEOTIDE SEQUENCE</scope>
    <source>
        <strain evidence="2 4">I ESC-2004</strain>
    </source>
</reference>
<organism evidence="2">
    <name type="scientific">Capitella teleta</name>
    <name type="common">Polychaete worm</name>
    <dbReference type="NCBI Taxonomy" id="283909"/>
    <lineage>
        <taxon>Eukaryota</taxon>
        <taxon>Metazoa</taxon>
        <taxon>Spiralia</taxon>
        <taxon>Lophotrochozoa</taxon>
        <taxon>Annelida</taxon>
        <taxon>Polychaeta</taxon>
        <taxon>Sedentaria</taxon>
        <taxon>Scolecida</taxon>
        <taxon>Capitellidae</taxon>
        <taxon>Capitella</taxon>
    </lineage>
</organism>
<dbReference type="Proteomes" id="UP000014760">
    <property type="component" value="Unassembled WGS sequence"/>
</dbReference>